<evidence type="ECO:0000313" key="3">
    <source>
        <dbReference type="EMBL" id="ALH95338.1"/>
    </source>
</evidence>
<protein>
    <submittedName>
        <fullName evidence="3">3-oxoadipate enol-lactonase</fullName>
    </submittedName>
</protein>
<name>A0A0N9WDI6_9GAMM</name>
<dbReference type="Gene3D" id="3.40.50.1820">
    <property type="entry name" value="alpha/beta hydrolase"/>
    <property type="match status" value="1"/>
</dbReference>
<dbReference type="OrthoDB" id="9793083at2"/>
<keyword evidence="1" id="KW-0378">Hydrolase</keyword>
<dbReference type="InterPro" id="IPR050266">
    <property type="entry name" value="AB_hydrolase_sf"/>
</dbReference>
<dbReference type="Pfam" id="PF00561">
    <property type="entry name" value="Abhydrolase_1"/>
    <property type="match status" value="1"/>
</dbReference>
<keyword evidence="4" id="KW-1185">Reference proteome</keyword>
<dbReference type="PANTHER" id="PTHR43798:SF31">
    <property type="entry name" value="AB HYDROLASE SUPERFAMILY PROTEIN YCLE"/>
    <property type="match status" value="1"/>
</dbReference>
<dbReference type="InterPro" id="IPR029058">
    <property type="entry name" value="AB_hydrolase_fold"/>
</dbReference>
<organism evidence="3 4">
    <name type="scientific">Acinetobacter equi</name>
    <dbReference type="NCBI Taxonomy" id="1324350"/>
    <lineage>
        <taxon>Bacteria</taxon>
        <taxon>Pseudomonadati</taxon>
        <taxon>Pseudomonadota</taxon>
        <taxon>Gammaproteobacteria</taxon>
        <taxon>Moraxellales</taxon>
        <taxon>Moraxellaceae</taxon>
        <taxon>Acinetobacter</taxon>
    </lineage>
</organism>
<accession>A0A0N9WDI6</accession>
<evidence type="ECO:0000259" key="2">
    <source>
        <dbReference type="Pfam" id="PF00561"/>
    </source>
</evidence>
<evidence type="ECO:0000313" key="4">
    <source>
        <dbReference type="Proteomes" id="UP000064939"/>
    </source>
</evidence>
<dbReference type="EMBL" id="CP012808">
    <property type="protein sequence ID" value="ALH95338.1"/>
    <property type="molecule type" value="Genomic_DNA"/>
</dbReference>
<dbReference type="STRING" id="1324350.AOY20_07205"/>
<gene>
    <name evidence="3" type="ORF">AOY20_07205</name>
</gene>
<dbReference type="PANTHER" id="PTHR43798">
    <property type="entry name" value="MONOACYLGLYCEROL LIPASE"/>
    <property type="match status" value="1"/>
</dbReference>
<dbReference type="KEGG" id="aei:AOY20_07205"/>
<dbReference type="AlphaFoldDB" id="A0A0N9WDI6"/>
<dbReference type="GO" id="GO:0016020">
    <property type="term" value="C:membrane"/>
    <property type="evidence" value="ECO:0007669"/>
    <property type="project" value="TreeGrafter"/>
</dbReference>
<dbReference type="Proteomes" id="UP000064939">
    <property type="component" value="Chromosome"/>
</dbReference>
<dbReference type="InterPro" id="IPR000073">
    <property type="entry name" value="AB_hydrolase_1"/>
</dbReference>
<reference evidence="3 4" key="1">
    <citation type="journal article" date="2015" name="Int. J. Syst. Evol. Microbiol.">
        <title>Acinetobacter equi sp. nov. isolated from horse faeces.</title>
        <authorList>
            <person name="Poppel M.T."/>
            <person name="Skiebe E."/>
            <person name="Laue M."/>
            <person name="Bergmann H."/>
            <person name="Ebersberger I."/>
            <person name="Garn T."/>
            <person name="Fruth A."/>
            <person name="Baumgardt S."/>
            <person name="Busse H.J."/>
            <person name="Wilharm G."/>
        </authorList>
    </citation>
    <scope>NUCLEOTIDE SEQUENCE [LARGE SCALE GENOMIC DNA]</scope>
    <source>
        <strain evidence="3 4">114</strain>
    </source>
</reference>
<dbReference type="SUPFAM" id="SSF53474">
    <property type="entry name" value="alpha/beta-Hydrolases"/>
    <property type="match status" value="1"/>
</dbReference>
<proteinExistence type="predicted"/>
<evidence type="ECO:0000256" key="1">
    <source>
        <dbReference type="ARBA" id="ARBA00022801"/>
    </source>
</evidence>
<feature type="domain" description="AB hydrolase-1" evidence="2">
    <location>
        <begin position="23"/>
        <end position="120"/>
    </location>
</feature>
<dbReference type="GO" id="GO:0016787">
    <property type="term" value="F:hydrolase activity"/>
    <property type="evidence" value="ECO:0007669"/>
    <property type="project" value="UniProtKB-KW"/>
</dbReference>
<sequence length="260" mass="28967">MSLINNRNGQQLAVYSFGDIGQPTIIFSNSLGTDHSMWQFQVDQFSKEYFVICYDTRGHGKSTVIENTTITNLAEDVIDILDYFKVEKAHFCGISMGGITGLQLGLEAQQHFYSITIANSAAKIGQEAAWLSRADAVEKEGLADIVSTTHTRWFSHKFDYIHDTVAQKTIQSLSVTSPKGYAESCRALAQADLRDEIAKITVPCLILCGEFDPVTTVIDGEFMQMHIPNSEFAVVEASHLSNIEAANEFNNIFKRFISKY</sequence>